<feature type="transmembrane region" description="Helical" evidence="1">
    <location>
        <begin position="117"/>
        <end position="140"/>
    </location>
</feature>
<reference evidence="2 3" key="1">
    <citation type="submission" date="2016-10" db="EMBL/GenBank/DDBJ databases">
        <authorList>
            <person name="Varghese N."/>
            <person name="Submissions S."/>
        </authorList>
    </citation>
    <scope>NUCLEOTIDE SEQUENCE [LARGE SCALE GENOMIC DNA]</scope>
    <source>
        <strain evidence="2 3">DSM 2373</strain>
    </source>
</reference>
<keyword evidence="1" id="KW-0472">Membrane</keyword>
<evidence type="ECO:0000313" key="3">
    <source>
        <dbReference type="Proteomes" id="UP000326500"/>
    </source>
</evidence>
<sequence>MIREFIYKYYIDPIRYGEAYTLVDTLTYALILIAAVYLVYRGLRRYKIAVDDELVLATLPFVVLGGLLRVVEDTGMITSDLRFLLITPLIFFVIFVIAVVALFAGKFAENAGLISRYSWFYGGAGVVACLAAGAALIWFGLTETQIALNVLAVILTLAAVTSLALWAFLVYVLKWDYASNILYKLLIFGHMLDASATSYGIDLHPIHYVEQHVVGSNLIEITGTAFSMFLLKIAVLIPAIYVLELYRREGNPDLWHLILLAMIVVGMAPGIRDLVRMVLYV</sequence>
<protein>
    <submittedName>
        <fullName evidence="2">Uncharacterized membrane protein</fullName>
    </submittedName>
</protein>
<gene>
    <name evidence="2" type="ORF">SAMN04488571_101263</name>
</gene>
<dbReference type="RefSeq" id="WP_066956331.1">
    <property type="nucleotide sequence ID" value="NZ_BCNX01000006.1"/>
</dbReference>
<evidence type="ECO:0000313" key="2">
    <source>
        <dbReference type="EMBL" id="SDJ85837.1"/>
    </source>
</evidence>
<proteinExistence type="predicted"/>
<dbReference type="Proteomes" id="UP000326500">
    <property type="component" value="Unassembled WGS sequence"/>
</dbReference>
<dbReference type="STRING" id="2200.GCA_001571405_01008"/>
<dbReference type="Pfam" id="PF01889">
    <property type="entry name" value="DUF63"/>
    <property type="match status" value="1"/>
</dbReference>
<dbReference type="AlphaFoldDB" id="A0A1G8X630"/>
<name>A0A1G8X630_9EURY</name>
<organism evidence="2 3">
    <name type="scientific">Methanoculleus thermophilus</name>
    <dbReference type="NCBI Taxonomy" id="2200"/>
    <lineage>
        <taxon>Archaea</taxon>
        <taxon>Methanobacteriati</taxon>
        <taxon>Methanobacteriota</taxon>
        <taxon>Stenosarchaea group</taxon>
        <taxon>Methanomicrobia</taxon>
        <taxon>Methanomicrobiales</taxon>
        <taxon>Methanomicrobiaceae</taxon>
        <taxon>Methanoculleus</taxon>
    </lineage>
</organism>
<dbReference type="EMBL" id="FNFT01000001">
    <property type="protein sequence ID" value="SDJ85837.1"/>
    <property type="molecule type" value="Genomic_DNA"/>
</dbReference>
<feature type="transmembrane region" description="Helical" evidence="1">
    <location>
        <begin position="83"/>
        <end position="105"/>
    </location>
</feature>
<dbReference type="OrthoDB" id="84937at2157"/>
<accession>A0A1G8X630</accession>
<keyword evidence="3" id="KW-1185">Reference proteome</keyword>
<dbReference type="InterPro" id="IPR002749">
    <property type="entry name" value="DUF63"/>
</dbReference>
<dbReference type="PANTHER" id="PTHR40700:SF1">
    <property type="entry name" value="DUF63 DOMAIN-CONTAINING PROTEIN"/>
    <property type="match status" value="1"/>
</dbReference>
<feature type="transmembrane region" description="Helical" evidence="1">
    <location>
        <begin position="254"/>
        <end position="271"/>
    </location>
</feature>
<dbReference type="PANTHER" id="PTHR40700">
    <property type="entry name" value="HYPOTHETICAL MEMBRANE PROTEIN, CONSERVED, DUF63 FAMILY"/>
    <property type="match status" value="1"/>
</dbReference>
<evidence type="ECO:0000256" key="1">
    <source>
        <dbReference type="SAM" id="Phobius"/>
    </source>
</evidence>
<keyword evidence="1" id="KW-0812">Transmembrane</keyword>
<feature type="transmembrane region" description="Helical" evidence="1">
    <location>
        <begin position="221"/>
        <end position="242"/>
    </location>
</feature>
<keyword evidence="1" id="KW-1133">Transmembrane helix</keyword>
<feature type="transmembrane region" description="Helical" evidence="1">
    <location>
        <begin position="146"/>
        <end position="169"/>
    </location>
</feature>
<feature type="transmembrane region" description="Helical" evidence="1">
    <location>
        <begin position="20"/>
        <end position="40"/>
    </location>
</feature>
<feature type="transmembrane region" description="Helical" evidence="1">
    <location>
        <begin position="52"/>
        <end position="71"/>
    </location>
</feature>